<accession>A0AAU9PNI2</accession>
<keyword evidence="1" id="KW-0472">Membrane</keyword>
<feature type="transmembrane region" description="Helical" evidence="1">
    <location>
        <begin position="21"/>
        <end position="44"/>
    </location>
</feature>
<gene>
    <name evidence="2" type="ORF">LVIROSA_LOCUS37146</name>
</gene>
<organism evidence="2 3">
    <name type="scientific">Lactuca virosa</name>
    <dbReference type="NCBI Taxonomy" id="75947"/>
    <lineage>
        <taxon>Eukaryota</taxon>
        <taxon>Viridiplantae</taxon>
        <taxon>Streptophyta</taxon>
        <taxon>Embryophyta</taxon>
        <taxon>Tracheophyta</taxon>
        <taxon>Spermatophyta</taxon>
        <taxon>Magnoliopsida</taxon>
        <taxon>eudicotyledons</taxon>
        <taxon>Gunneridae</taxon>
        <taxon>Pentapetalae</taxon>
        <taxon>asterids</taxon>
        <taxon>campanulids</taxon>
        <taxon>Asterales</taxon>
        <taxon>Asteraceae</taxon>
        <taxon>Cichorioideae</taxon>
        <taxon>Cichorieae</taxon>
        <taxon>Lactucinae</taxon>
        <taxon>Lactuca</taxon>
    </lineage>
</organism>
<proteinExistence type="predicted"/>
<dbReference type="AlphaFoldDB" id="A0AAU9PNI2"/>
<feature type="transmembrane region" description="Helical" evidence="1">
    <location>
        <begin position="59"/>
        <end position="78"/>
    </location>
</feature>
<dbReference type="EMBL" id="CAKMRJ010005745">
    <property type="protein sequence ID" value="CAH1451810.1"/>
    <property type="molecule type" value="Genomic_DNA"/>
</dbReference>
<keyword evidence="1" id="KW-1133">Transmembrane helix</keyword>
<comment type="caution">
    <text evidence="2">The sequence shown here is derived from an EMBL/GenBank/DDBJ whole genome shotgun (WGS) entry which is preliminary data.</text>
</comment>
<sequence>MVGRSWRTAETVADCNDGGRAATAMGGCGWWLWAALLLHFYWWMLGEGPRRSNSDDDVWWWWVTTGWRRLSVWLYTILISRNNRRLFSLNPPTLHSSTALQLRISGATLLHLRISVATLRYLQRHRRTADVAPGCLDFRNHPSNMDLQGIDQLPVVVISFHLHVQEQI</sequence>
<dbReference type="Proteomes" id="UP001157418">
    <property type="component" value="Unassembled WGS sequence"/>
</dbReference>
<keyword evidence="1" id="KW-0812">Transmembrane</keyword>
<keyword evidence="3" id="KW-1185">Reference proteome</keyword>
<reference evidence="2 3" key="1">
    <citation type="submission" date="2022-01" db="EMBL/GenBank/DDBJ databases">
        <authorList>
            <person name="Xiong W."/>
            <person name="Schranz E."/>
        </authorList>
    </citation>
    <scope>NUCLEOTIDE SEQUENCE [LARGE SCALE GENOMIC DNA]</scope>
</reference>
<protein>
    <submittedName>
        <fullName evidence="2">Uncharacterized protein</fullName>
    </submittedName>
</protein>
<evidence type="ECO:0000313" key="3">
    <source>
        <dbReference type="Proteomes" id="UP001157418"/>
    </source>
</evidence>
<evidence type="ECO:0000313" key="2">
    <source>
        <dbReference type="EMBL" id="CAH1451810.1"/>
    </source>
</evidence>
<name>A0AAU9PNI2_9ASTR</name>
<evidence type="ECO:0000256" key="1">
    <source>
        <dbReference type="SAM" id="Phobius"/>
    </source>
</evidence>